<dbReference type="Proteomes" id="UP000515734">
    <property type="component" value="Chromosome"/>
</dbReference>
<dbReference type="GO" id="GO:0032259">
    <property type="term" value="P:methylation"/>
    <property type="evidence" value="ECO:0007669"/>
    <property type="project" value="UniProtKB-KW"/>
</dbReference>
<keyword evidence="2" id="KW-0489">Methyltransferase</keyword>
<dbReference type="InterPro" id="IPR041698">
    <property type="entry name" value="Methyltransf_25"/>
</dbReference>
<name>A0A6S6PBH2_9MYCO</name>
<evidence type="ECO:0000259" key="1">
    <source>
        <dbReference type="Pfam" id="PF13649"/>
    </source>
</evidence>
<accession>A0A6S6PBH2</accession>
<dbReference type="AlphaFoldDB" id="A0A6S6PBH2"/>
<protein>
    <submittedName>
        <fullName evidence="2">SAM-dependent methyltransferase</fullName>
    </submittedName>
</protein>
<sequence>MTEWASGDYDAVARRIAGIARHVVDAVAERRPLAGAAVVDLACGTGTAALAAAAHGARVTGVDVTPELIAVAAENACRSGLNLTWEVADATETGLPSGSAEAVVSSMGLIFTEPDAQVKELARLLKPGGVVGFSAWLRVAVNPLIDPIGLVLGPPPGATFSPDGWAETATTLARLWPAFTDIRITTATHRWVFASLPDALSFVVDTSPMHISAIERAGRRRDRLIGAFETALAAHVGADGRVAFDAPYRVITAERRTV</sequence>
<dbReference type="CDD" id="cd02440">
    <property type="entry name" value="AdoMet_MTases"/>
    <property type="match status" value="1"/>
</dbReference>
<evidence type="ECO:0000313" key="3">
    <source>
        <dbReference type="Proteomes" id="UP000515734"/>
    </source>
</evidence>
<organism evidence="2 3">
    <name type="scientific">Mycolicibacterium litorale</name>
    <dbReference type="NCBI Taxonomy" id="758802"/>
    <lineage>
        <taxon>Bacteria</taxon>
        <taxon>Bacillati</taxon>
        <taxon>Actinomycetota</taxon>
        <taxon>Actinomycetes</taxon>
        <taxon>Mycobacteriales</taxon>
        <taxon>Mycobacteriaceae</taxon>
        <taxon>Mycolicibacterium</taxon>
    </lineage>
</organism>
<dbReference type="GO" id="GO:0008168">
    <property type="term" value="F:methyltransferase activity"/>
    <property type="evidence" value="ECO:0007669"/>
    <property type="project" value="UniProtKB-KW"/>
</dbReference>
<keyword evidence="2" id="KW-0808">Transferase</keyword>
<dbReference type="EMBL" id="AP023287">
    <property type="protein sequence ID" value="BCI56094.1"/>
    <property type="molecule type" value="Genomic_DNA"/>
</dbReference>
<dbReference type="Gene3D" id="3.40.50.150">
    <property type="entry name" value="Vaccinia Virus protein VP39"/>
    <property type="match status" value="1"/>
</dbReference>
<dbReference type="Pfam" id="PF13649">
    <property type="entry name" value="Methyltransf_25"/>
    <property type="match status" value="1"/>
</dbReference>
<dbReference type="SUPFAM" id="SSF53335">
    <property type="entry name" value="S-adenosyl-L-methionine-dependent methyltransferases"/>
    <property type="match status" value="1"/>
</dbReference>
<gene>
    <name evidence="2" type="ORF">NIIDNTM18_53720</name>
</gene>
<feature type="domain" description="Methyltransferase" evidence="1">
    <location>
        <begin position="38"/>
        <end position="129"/>
    </location>
</feature>
<evidence type="ECO:0000313" key="2">
    <source>
        <dbReference type="EMBL" id="BCI56094.1"/>
    </source>
</evidence>
<dbReference type="PANTHER" id="PTHR43591">
    <property type="entry name" value="METHYLTRANSFERASE"/>
    <property type="match status" value="1"/>
</dbReference>
<proteinExistence type="predicted"/>
<dbReference type="RefSeq" id="WP_185293702.1">
    <property type="nucleotide sequence ID" value="NZ_AP023287.1"/>
</dbReference>
<dbReference type="InterPro" id="IPR029063">
    <property type="entry name" value="SAM-dependent_MTases_sf"/>
</dbReference>
<reference evidence="2 3" key="1">
    <citation type="submission" date="2020-07" db="EMBL/GenBank/DDBJ databases">
        <title>Complete genome sequence of Mycolicibacterium litorale like strain isolated from cardiac implantable electronic device infection.</title>
        <authorList>
            <person name="Fukano H."/>
            <person name="Miyama H."/>
            <person name="Hoshino Y."/>
        </authorList>
    </citation>
    <scope>NUCLEOTIDE SEQUENCE [LARGE SCALE GENOMIC DNA]</scope>
    <source>
        <strain evidence="2 3">NIIDNTM18</strain>
    </source>
</reference>